<evidence type="ECO:0000313" key="2">
    <source>
        <dbReference type="EMBL" id="SFC60898.1"/>
    </source>
</evidence>
<organism evidence="2 3">
    <name type="scientific">Zunongwangia mangrovi</name>
    <dbReference type="NCBI Taxonomy" id="1334022"/>
    <lineage>
        <taxon>Bacteria</taxon>
        <taxon>Pseudomonadati</taxon>
        <taxon>Bacteroidota</taxon>
        <taxon>Flavobacteriia</taxon>
        <taxon>Flavobacteriales</taxon>
        <taxon>Flavobacteriaceae</taxon>
        <taxon>Zunongwangia</taxon>
    </lineage>
</organism>
<feature type="transmembrane region" description="Helical" evidence="1">
    <location>
        <begin position="7"/>
        <end position="28"/>
    </location>
</feature>
<dbReference type="OrthoDB" id="9873530at2"/>
<sequence length="61" mass="7072">MKTKLFILRILTVFMVVLILIEVLYLSNTIVLDVILNGFLMIVIGVLSLVLAYLNYKKKDW</sequence>
<keyword evidence="1" id="KW-1133">Transmembrane helix</keyword>
<dbReference type="EMBL" id="FOKV01000006">
    <property type="protein sequence ID" value="SFC60898.1"/>
    <property type="molecule type" value="Genomic_DNA"/>
</dbReference>
<dbReference type="AlphaFoldDB" id="A0A1I1KQE3"/>
<evidence type="ECO:0000256" key="1">
    <source>
        <dbReference type="SAM" id="Phobius"/>
    </source>
</evidence>
<keyword evidence="3" id="KW-1185">Reference proteome</keyword>
<evidence type="ECO:0000313" key="3">
    <source>
        <dbReference type="Proteomes" id="UP000199438"/>
    </source>
</evidence>
<name>A0A1I1KQE3_9FLAO</name>
<dbReference type="Proteomes" id="UP000199438">
    <property type="component" value="Unassembled WGS sequence"/>
</dbReference>
<proteinExistence type="predicted"/>
<feature type="transmembrane region" description="Helical" evidence="1">
    <location>
        <begin position="34"/>
        <end position="56"/>
    </location>
</feature>
<dbReference type="STRING" id="1334022.SAMN04487907_10640"/>
<protein>
    <submittedName>
        <fullName evidence="2">Uncharacterized protein</fullName>
    </submittedName>
</protein>
<keyword evidence="1" id="KW-0812">Transmembrane</keyword>
<accession>A0A1I1KQE3</accession>
<dbReference type="RefSeq" id="WP_092543379.1">
    <property type="nucleotide sequence ID" value="NZ_FOKV01000006.1"/>
</dbReference>
<reference evidence="3" key="1">
    <citation type="submission" date="2016-10" db="EMBL/GenBank/DDBJ databases">
        <authorList>
            <person name="Varghese N."/>
            <person name="Submissions S."/>
        </authorList>
    </citation>
    <scope>NUCLEOTIDE SEQUENCE [LARGE SCALE GENOMIC DNA]</scope>
    <source>
        <strain evidence="3">DSM 24499</strain>
    </source>
</reference>
<keyword evidence="1" id="KW-0472">Membrane</keyword>
<gene>
    <name evidence="2" type="ORF">SAMN04487907_10640</name>
</gene>